<dbReference type="AlphaFoldDB" id="A0A1V3XSQ0"/>
<evidence type="ECO:0008006" key="5">
    <source>
        <dbReference type="Google" id="ProtNLM"/>
    </source>
</evidence>
<feature type="compositionally biased region" description="Polar residues" evidence="1">
    <location>
        <begin position="194"/>
        <end position="204"/>
    </location>
</feature>
<keyword evidence="2" id="KW-0732">Signal</keyword>
<feature type="signal peptide" evidence="2">
    <location>
        <begin position="1"/>
        <end position="20"/>
    </location>
</feature>
<dbReference type="InterPro" id="IPR029058">
    <property type="entry name" value="AB_hydrolase_fold"/>
</dbReference>
<feature type="region of interest" description="Disordered" evidence="1">
    <location>
        <begin position="194"/>
        <end position="216"/>
    </location>
</feature>
<organism evidence="3 4">
    <name type="scientific">Mycobacterium kansasii</name>
    <dbReference type="NCBI Taxonomy" id="1768"/>
    <lineage>
        <taxon>Bacteria</taxon>
        <taxon>Bacillati</taxon>
        <taxon>Actinomycetota</taxon>
        <taxon>Actinomycetes</taxon>
        <taxon>Mycobacteriales</taxon>
        <taxon>Mycobacteriaceae</taxon>
        <taxon>Mycobacterium</taxon>
    </lineage>
</organism>
<evidence type="ECO:0000313" key="3">
    <source>
        <dbReference type="EMBL" id="OOK82108.1"/>
    </source>
</evidence>
<dbReference type="Proteomes" id="UP000189229">
    <property type="component" value="Unassembled WGS sequence"/>
</dbReference>
<evidence type="ECO:0000256" key="1">
    <source>
        <dbReference type="SAM" id="MobiDB-lite"/>
    </source>
</evidence>
<sequence length="463" mass="50151">MFAKVRLAGALGALVTAAVAGTVGWHGASASPADGSVELRSTAEPMSTTMKSPIVATTDPSPFDPCNDIPFDAVQRLGLAYTPPEAEEGLRCHYDAGNYQLAVEPITWRSYAQTLPADAIETTIAGHRAAQYWVLKPTYHNSFWYSSCMVTFKTSYGVIQQSLFYSTVYSEPDVDCPPPTCNGPTIWLRITSSRPRTVSATSPRSEQRGPSRRAGRAVPGAVGALLRLPRATTRYTVSRVHVPMRDGIHLVADHYAPATSEPVGTLLVRGPTGGLPVFFGVRRALCRARLSRGVAKRARNFRVGRRIRTDGQRSGRRCRHRRVVAAPTVVHRPVRNRRPLILGFHSVGAAARSAAGAGRGRHHRGATRFPGLGVGHRIVCRQRLLGLELSGFASRRIGAAARRDPPATGAAQGETCHLWDADELGGPDTARRGRTLVRILGTKRRPRSPLLGITALSRRVGPR</sequence>
<dbReference type="Gene3D" id="3.40.50.1820">
    <property type="entry name" value="alpha/beta hydrolase"/>
    <property type="match status" value="1"/>
</dbReference>
<protein>
    <recommendedName>
        <fullName evidence="5">DUF3558 domain-containing protein</fullName>
    </recommendedName>
</protein>
<gene>
    <name evidence="3" type="ORF">BZL30_0408</name>
</gene>
<evidence type="ECO:0000256" key="2">
    <source>
        <dbReference type="SAM" id="SignalP"/>
    </source>
</evidence>
<proteinExistence type="predicted"/>
<accession>A0A1V3XSQ0</accession>
<evidence type="ECO:0000313" key="4">
    <source>
        <dbReference type="Proteomes" id="UP000189229"/>
    </source>
</evidence>
<reference evidence="3 4" key="1">
    <citation type="submission" date="2017-02" db="EMBL/GenBank/DDBJ databases">
        <title>Complete genome sequences of Mycobacterium kansasii strains isolated from rhesus macaques.</title>
        <authorList>
            <person name="Panda A."/>
            <person name="Nagaraj S."/>
            <person name="Zhao X."/>
            <person name="Tettelin H."/>
            <person name="Detolla L.J."/>
        </authorList>
    </citation>
    <scope>NUCLEOTIDE SEQUENCE [LARGE SCALE GENOMIC DNA]</scope>
    <source>
        <strain evidence="3 4">11-3813</strain>
    </source>
</reference>
<feature type="chain" id="PRO_5038838965" description="DUF3558 domain-containing protein" evidence="2">
    <location>
        <begin position="21"/>
        <end position="463"/>
    </location>
</feature>
<name>A0A1V3XSQ0_MYCKA</name>
<comment type="caution">
    <text evidence="3">The sequence shown here is derived from an EMBL/GenBank/DDBJ whole genome shotgun (WGS) entry which is preliminary data.</text>
</comment>
<dbReference type="EMBL" id="MVBM01000001">
    <property type="protein sequence ID" value="OOK82108.1"/>
    <property type="molecule type" value="Genomic_DNA"/>
</dbReference>